<proteinExistence type="predicted"/>
<dbReference type="EMBL" id="CP021255">
    <property type="protein sequence ID" value="AVD71641.1"/>
    <property type="molecule type" value="Genomic_DNA"/>
</dbReference>
<name>A0A2L1GPM8_9BACT</name>
<reference evidence="1 2" key="1">
    <citation type="journal article" date="2018" name="MBio">
        <title>Insights into the evolution of host association through the isolation and characterization of a novel human periodontal pathobiont, Desulfobulbus oralis.</title>
        <authorList>
            <person name="Cross K.L."/>
            <person name="Chirania P."/>
            <person name="Xiong W."/>
            <person name="Beall C.J."/>
            <person name="Elkins J.G."/>
            <person name="Giannone R.J."/>
            <person name="Griffen A.L."/>
            <person name="Guss A.M."/>
            <person name="Hettich R.L."/>
            <person name="Joshi S.S."/>
            <person name="Mokrzan E.M."/>
            <person name="Martin R.K."/>
            <person name="Zhulin I.B."/>
            <person name="Leys E.J."/>
            <person name="Podar M."/>
        </authorList>
    </citation>
    <scope>NUCLEOTIDE SEQUENCE [LARGE SCALE GENOMIC DNA]</scope>
    <source>
        <strain evidence="1 2">ORNL</strain>
    </source>
</reference>
<dbReference type="OrthoDB" id="7064567at2"/>
<gene>
    <name evidence="1" type="ORF">CAY53_09305</name>
</gene>
<dbReference type="RefSeq" id="WP_104936887.1">
    <property type="nucleotide sequence ID" value="NZ_CP021255.1"/>
</dbReference>
<evidence type="ECO:0000313" key="2">
    <source>
        <dbReference type="Proteomes" id="UP000239867"/>
    </source>
</evidence>
<dbReference type="AlphaFoldDB" id="A0A2L1GPM8"/>
<sequence length="158" mass="18855">MAFVNEWISEEDMEKYHIREIREKMVADRGRPDWVRDRERDMYLMQVNALGRDNEYETWLLYARGKYAAVRIYCAGSKRLDDGTLHRRWRFVEFHKSLRCPFPEPPQEDLPAIFRLLEEALSVYGAEGMRAIEPAYPGEYFVKTDPVVYRATIEPEKK</sequence>
<keyword evidence="2" id="KW-1185">Reference proteome</keyword>
<accession>A0A2L1GPM8</accession>
<organism evidence="1 2">
    <name type="scientific">Desulfobulbus oralis</name>
    <dbReference type="NCBI Taxonomy" id="1986146"/>
    <lineage>
        <taxon>Bacteria</taxon>
        <taxon>Pseudomonadati</taxon>
        <taxon>Thermodesulfobacteriota</taxon>
        <taxon>Desulfobulbia</taxon>
        <taxon>Desulfobulbales</taxon>
        <taxon>Desulfobulbaceae</taxon>
        <taxon>Desulfobulbus</taxon>
    </lineage>
</organism>
<dbReference type="Proteomes" id="UP000239867">
    <property type="component" value="Chromosome"/>
</dbReference>
<dbReference type="KEGG" id="deo:CAY53_09305"/>
<evidence type="ECO:0000313" key="1">
    <source>
        <dbReference type="EMBL" id="AVD71641.1"/>
    </source>
</evidence>
<protein>
    <submittedName>
        <fullName evidence="1">Uncharacterized protein</fullName>
    </submittedName>
</protein>